<dbReference type="EMBL" id="KQ085992">
    <property type="protein sequence ID" value="KLO11761.1"/>
    <property type="molecule type" value="Genomic_DNA"/>
</dbReference>
<dbReference type="InParanoid" id="A0A0H2S475"/>
<feature type="compositionally biased region" description="Polar residues" evidence="1">
    <location>
        <begin position="333"/>
        <end position="349"/>
    </location>
</feature>
<organism evidence="2 3">
    <name type="scientific">Schizopora paradoxa</name>
    <dbReference type="NCBI Taxonomy" id="27342"/>
    <lineage>
        <taxon>Eukaryota</taxon>
        <taxon>Fungi</taxon>
        <taxon>Dikarya</taxon>
        <taxon>Basidiomycota</taxon>
        <taxon>Agaricomycotina</taxon>
        <taxon>Agaricomycetes</taxon>
        <taxon>Hymenochaetales</taxon>
        <taxon>Schizoporaceae</taxon>
        <taxon>Schizopora</taxon>
    </lineage>
</organism>
<name>A0A0H2S475_9AGAM</name>
<feature type="region of interest" description="Disordered" evidence="1">
    <location>
        <begin position="320"/>
        <end position="349"/>
    </location>
</feature>
<evidence type="ECO:0000256" key="1">
    <source>
        <dbReference type="SAM" id="MobiDB-lite"/>
    </source>
</evidence>
<protein>
    <submittedName>
        <fullName evidence="2">Uncharacterized protein</fullName>
    </submittedName>
</protein>
<feature type="region of interest" description="Disordered" evidence="1">
    <location>
        <begin position="217"/>
        <end position="244"/>
    </location>
</feature>
<evidence type="ECO:0000313" key="2">
    <source>
        <dbReference type="EMBL" id="KLO11761.1"/>
    </source>
</evidence>
<dbReference type="AlphaFoldDB" id="A0A0H2S475"/>
<evidence type="ECO:0000313" key="3">
    <source>
        <dbReference type="Proteomes" id="UP000053477"/>
    </source>
</evidence>
<dbReference type="Proteomes" id="UP000053477">
    <property type="component" value="Unassembled WGS sequence"/>
</dbReference>
<keyword evidence="3" id="KW-1185">Reference proteome</keyword>
<feature type="compositionally biased region" description="Basic and acidic residues" evidence="1">
    <location>
        <begin position="218"/>
        <end position="227"/>
    </location>
</feature>
<gene>
    <name evidence="2" type="ORF">SCHPADRAFT_929659</name>
</gene>
<sequence length="349" mass="39357">MYLVLAFLIFQEDPLPRNELINLLEHSTTRTTISSAIDNLMPVIAEFNSEYDSDDYVRCNHKSFSDILKTPEVIGLQKDSSKARNERDAFYRRKKETFHDTLLPELTEPAQCLRLAKACLLALDAEFKFQCSSPYEEAETTNRETDNIPPFLPHASEYWRKYSELAGEESNNLPLHPYKHALRWMESFSLIDKENDSESGQQKDFITRFETCQESLDEGLRRRDRDAGGPQTPHHLAESEHHGILVDPGLQLGDEARKSNSTDIQEAERRELEQLLGPCFQVLPNGCHGGTRVSILDRIKKWVKDSVPANPNAEFVGESANSSFAGQGAGPRNSPTSFSNGQAARTSAL</sequence>
<accession>A0A0H2S475</accession>
<feature type="compositionally biased region" description="Basic and acidic residues" evidence="1">
    <location>
        <begin position="235"/>
        <end position="244"/>
    </location>
</feature>
<reference evidence="2 3" key="1">
    <citation type="submission" date="2015-04" db="EMBL/GenBank/DDBJ databases">
        <title>Complete genome sequence of Schizopora paradoxa KUC8140, a cosmopolitan wood degrader in East Asia.</title>
        <authorList>
            <consortium name="DOE Joint Genome Institute"/>
            <person name="Min B."/>
            <person name="Park H."/>
            <person name="Jang Y."/>
            <person name="Kim J.-J."/>
            <person name="Kim K.H."/>
            <person name="Pangilinan J."/>
            <person name="Lipzen A."/>
            <person name="Riley R."/>
            <person name="Grigoriev I.V."/>
            <person name="Spatafora J.W."/>
            <person name="Choi I.-G."/>
        </authorList>
    </citation>
    <scope>NUCLEOTIDE SEQUENCE [LARGE SCALE GENOMIC DNA]</scope>
    <source>
        <strain evidence="2 3">KUC8140</strain>
    </source>
</reference>
<proteinExistence type="predicted"/>